<evidence type="ECO:0000313" key="3">
    <source>
        <dbReference type="EMBL" id="MCM1992718.1"/>
    </source>
</evidence>
<dbReference type="Gene3D" id="3.30.1370.160">
    <property type="match status" value="1"/>
</dbReference>
<dbReference type="InterPro" id="IPR012677">
    <property type="entry name" value="Nucleotide-bd_a/b_plait_sf"/>
</dbReference>
<dbReference type="EMBL" id="JAGSOJ010000007">
    <property type="protein sequence ID" value="MCM1992718.1"/>
    <property type="molecule type" value="Genomic_DNA"/>
</dbReference>
<evidence type="ECO:0000259" key="2">
    <source>
        <dbReference type="SMART" id="SM00363"/>
    </source>
</evidence>
<dbReference type="PROSITE" id="PS50889">
    <property type="entry name" value="S4"/>
    <property type="match status" value="1"/>
</dbReference>
<dbReference type="AlphaFoldDB" id="A0A9J6PA71"/>
<dbReference type="Gene3D" id="3.30.70.330">
    <property type="match status" value="1"/>
</dbReference>
<dbReference type="Pfam" id="PF17774">
    <property type="entry name" value="YlmH_RBD"/>
    <property type="match status" value="1"/>
</dbReference>
<reference evidence="3" key="1">
    <citation type="journal article" date="2021" name="mSystems">
        <title>Bacteria and Archaea Synergistically Convert Glycine Betaine to Biogenic Methane in the Formosa Cold Seep of the South China Sea.</title>
        <authorList>
            <person name="Li L."/>
            <person name="Zhang W."/>
            <person name="Zhang S."/>
            <person name="Song L."/>
            <person name="Sun Q."/>
            <person name="Zhang H."/>
            <person name="Xiang H."/>
            <person name="Dong X."/>
        </authorList>
    </citation>
    <scope>NUCLEOTIDE SEQUENCE</scope>
    <source>
        <strain evidence="3">ZWT</strain>
    </source>
</reference>
<protein>
    <recommendedName>
        <fullName evidence="2">RNA-binding S4 domain-containing protein</fullName>
    </recommendedName>
</protein>
<keyword evidence="1" id="KW-0694">RNA-binding</keyword>
<dbReference type="SUPFAM" id="SSF55174">
    <property type="entry name" value="Alpha-L RNA-binding motif"/>
    <property type="match status" value="1"/>
</dbReference>
<name>A0A9J6PA71_9CLOT</name>
<dbReference type="GO" id="GO:0003723">
    <property type="term" value="F:RNA binding"/>
    <property type="evidence" value="ECO:0007669"/>
    <property type="project" value="UniProtKB-KW"/>
</dbReference>
<dbReference type="CDD" id="cd00165">
    <property type="entry name" value="S4"/>
    <property type="match status" value="1"/>
</dbReference>
<dbReference type="SMART" id="SM00363">
    <property type="entry name" value="S4"/>
    <property type="match status" value="1"/>
</dbReference>
<comment type="caution">
    <text evidence="3">The sequence shown here is derived from an EMBL/GenBank/DDBJ whole genome shotgun (WGS) entry which is preliminary data.</text>
</comment>
<reference evidence="3" key="2">
    <citation type="submission" date="2021-04" db="EMBL/GenBank/DDBJ databases">
        <authorList>
            <person name="Dong X."/>
        </authorList>
    </citation>
    <scope>NUCLEOTIDE SEQUENCE</scope>
    <source>
        <strain evidence="3">ZWT</strain>
    </source>
</reference>
<keyword evidence="4" id="KW-1185">Reference proteome</keyword>
<evidence type="ECO:0000256" key="1">
    <source>
        <dbReference type="PROSITE-ProRule" id="PRU00182"/>
    </source>
</evidence>
<feature type="domain" description="RNA-binding S4" evidence="2">
    <location>
        <begin position="185"/>
        <end position="241"/>
    </location>
</feature>
<gene>
    <name evidence="3" type="ORF">KDK92_23625</name>
</gene>
<dbReference type="InterPro" id="IPR002942">
    <property type="entry name" value="S4_RNA-bd"/>
</dbReference>
<accession>A0A9J6PA71</accession>
<organism evidence="3 4">
    <name type="scientific">Oceanirhabdus seepicola</name>
    <dbReference type="NCBI Taxonomy" id="2828781"/>
    <lineage>
        <taxon>Bacteria</taxon>
        <taxon>Bacillati</taxon>
        <taxon>Bacillota</taxon>
        <taxon>Clostridia</taxon>
        <taxon>Eubacteriales</taxon>
        <taxon>Clostridiaceae</taxon>
        <taxon>Oceanirhabdus</taxon>
    </lineage>
</organism>
<proteinExistence type="predicted"/>
<dbReference type="RefSeq" id="WP_250861890.1">
    <property type="nucleotide sequence ID" value="NZ_JAGSOJ010000007.1"/>
</dbReference>
<dbReference type="Proteomes" id="UP001056429">
    <property type="component" value="Unassembled WGS sequence"/>
</dbReference>
<sequence>MDKEKFMNFFTKEEQPSAIKVYNSVQMCLDFNTLIVVDEFITPNIWYKTSKFLDSYHFKSVADGFFENAERRMVAFYPQEWDLPIDFPYVIIKITNRSKFKKLEHRHYLGTLLSLGLKREKIGDLILKNDMCYVPVVYDIVEYIINSLEKINGCAVRIEKIEQEEYASIQSGVELKEKLILCSSMRIDCVVCAVINISRSRGEKIISSGKVMVDYSVVDKKNFEIKEGSRLTIRGFGKYIVGEIVGTTKKDRFRVKLLQYK</sequence>
<dbReference type="InterPro" id="IPR036986">
    <property type="entry name" value="S4_RNA-bd_sf"/>
</dbReference>
<evidence type="ECO:0000313" key="4">
    <source>
        <dbReference type="Proteomes" id="UP001056429"/>
    </source>
</evidence>
<dbReference type="InterPro" id="IPR040591">
    <property type="entry name" value="RqcP2_RBD"/>
</dbReference>
<dbReference type="Pfam" id="PF01479">
    <property type="entry name" value="S4"/>
    <property type="match status" value="1"/>
</dbReference>
<dbReference type="Gene3D" id="3.10.290.10">
    <property type="entry name" value="RNA-binding S4 domain"/>
    <property type="match status" value="1"/>
</dbReference>